<protein>
    <submittedName>
        <fullName evidence="2">Glucose-1-phosphate thymidyltransferase</fullName>
    </submittedName>
</protein>
<dbReference type="InterPro" id="IPR005835">
    <property type="entry name" value="NTP_transferase_dom"/>
</dbReference>
<dbReference type="Gene3D" id="3.90.550.10">
    <property type="entry name" value="Spore Coat Polysaccharide Biosynthesis Protein SpsA, Chain A"/>
    <property type="match status" value="1"/>
</dbReference>
<organism evidence="2 3">
    <name type="scientific">Candidatus Magasanikbacteria bacterium GW2011_GWA2_40_10</name>
    <dbReference type="NCBI Taxonomy" id="1619037"/>
    <lineage>
        <taxon>Bacteria</taxon>
        <taxon>Candidatus Magasanikiibacteriota</taxon>
    </lineage>
</organism>
<dbReference type="InterPro" id="IPR029044">
    <property type="entry name" value="Nucleotide-diphossugar_trans"/>
</dbReference>
<dbReference type="EMBL" id="LBXR01000001">
    <property type="protein sequence ID" value="KKR35515.1"/>
    <property type="molecule type" value="Genomic_DNA"/>
</dbReference>
<gene>
    <name evidence="2" type="ORF">UT67_C0001G0020</name>
</gene>
<dbReference type="Pfam" id="PF00483">
    <property type="entry name" value="NTP_transferase"/>
    <property type="match status" value="1"/>
</dbReference>
<dbReference type="PANTHER" id="PTHR42883:SF2">
    <property type="entry name" value="THYMIDYLYLTRANSFERASE"/>
    <property type="match status" value="1"/>
</dbReference>
<sequence length="363" mass="39525">MISMKIKKAILTGGGRATRLRPVTSTMNKHLIPLANKPMIFHAIEKAVNAGVEEIFINTNPGETELQKYIGDGGHWGIKITFFEQEGGPQGVAHVVKQAEKFIGNDPFLFYLSDNVILGSLKGFVDEFVNGGYDCMLALSQVPDARSFGVPVFDEKDRLVDVLEKPANPPNNFAVTGIYLYGPGVFFKAFDHIKKSDRGEYEISSIHSDFLKNNLKVGYKEITGWWRDTGKPEDLIVASQLLLEEITDENFKVEGKVEEGAALNGKVHIGVGTTVNKNVKITGPVLVGENCTLEDCEINPNTTIGAGSTIKNAEIGDSIILNKCNISCDIKLTGSIIGSGVNLIKNKSGKQKMILGENTLVEL</sequence>
<accession>A0A0G0SL80</accession>
<dbReference type="Gene3D" id="2.160.10.10">
    <property type="entry name" value="Hexapeptide repeat proteins"/>
    <property type="match status" value="1"/>
</dbReference>
<dbReference type="Proteomes" id="UP000034855">
    <property type="component" value="Unassembled WGS sequence"/>
</dbReference>
<dbReference type="PANTHER" id="PTHR42883">
    <property type="entry name" value="GLUCOSE-1-PHOSPHATE THYMIDYLTRANSFERASE"/>
    <property type="match status" value="1"/>
</dbReference>
<evidence type="ECO:0000259" key="1">
    <source>
        <dbReference type="Pfam" id="PF00483"/>
    </source>
</evidence>
<evidence type="ECO:0000313" key="3">
    <source>
        <dbReference type="Proteomes" id="UP000034855"/>
    </source>
</evidence>
<reference evidence="2 3" key="1">
    <citation type="journal article" date="2015" name="Nature">
        <title>rRNA introns, odd ribosomes, and small enigmatic genomes across a large radiation of phyla.</title>
        <authorList>
            <person name="Brown C.T."/>
            <person name="Hug L.A."/>
            <person name="Thomas B.C."/>
            <person name="Sharon I."/>
            <person name="Castelle C.J."/>
            <person name="Singh A."/>
            <person name="Wilkins M.J."/>
            <person name="Williams K.H."/>
            <person name="Banfield J.F."/>
        </authorList>
    </citation>
    <scope>NUCLEOTIDE SEQUENCE [LARGE SCALE GENOMIC DNA]</scope>
</reference>
<dbReference type="AlphaFoldDB" id="A0A0G0SL80"/>
<dbReference type="STRING" id="1619037.UT67_C0001G0020"/>
<name>A0A0G0SL80_9BACT</name>
<keyword evidence="2" id="KW-0808">Transferase</keyword>
<comment type="caution">
    <text evidence="2">The sequence shown here is derived from an EMBL/GenBank/DDBJ whole genome shotgun (WGS) entry which is preliminary data.</text>
</comment>
<evidence type="ECO:0000313" key="2">
    <source>
        <dbReference type="EMBL" id="KKR35515.1"/>
    </source>
</evidence>
<feature type="domain" description="Nucleotidyl transferase" evidence="1">
    <location>
        <begin position="8"/>
        <end position="244"/>
    </location>
</feature>
<dbReference type="GO" id="GO:0016740">
    <property type="term" value="F:transferase activity"/>
    <property type="evidence" value="ECO:0007669"/>
    <property type="project" value="UniProtKB-KW"/>
</dbReference>
<proteinExistence type="predicted"/>
<dbReference type="SUPFAM" id="SSF53448">
    <property type="entry name" value="Nucleotide-diphospho-sugar transferases"/>
    <property type="match status" value="1"/>
</dbReference>